<keyword evidence="8" id="KW-0482">Metalloprotease</keyword>
<dbReference type="GO" id="GO:0004222">
    <property type="term" value="F:metalloendopeptidase activity"/>
    <property type="evidence" value="ECO:0007669"/>
    <property type="project" value="InterPro"/>
</dbReference>
<dbReference type="EnsemblMetazoa" id="MDOA003505-RA">
    <property type="protein sequence ID" value="MDOA003505-PA"/>
    <property type="gene ID" value="MDOA003505"/>
</dbReference>
<dbReference type="PRINTS" id="PR00786">
    <property type="entry name" value="NEPRILYSIN"/>
</dbReference>
<keyword evidence="6" id="KW-0378">Hydrolase</keyword>
<comment type="similarity">
    <text evidence="3">Belongs to the peptidase M13 family.</text>
</comment>
<dbReference type="VEuPathDB" id="VectorBase:MDOA003505"/>
<dbReference type="GO" id="GO:0005886">
    <property type="term" value="C:plasma membrane"/>
    <property type="evidence" value="ECO:0007669"/>
    <property type="project" value="UniProtKB-SubCell"/>
</dbReference>
<feature type="signal peptide" evidence="9">
    <location>
        <begin position="1"/>
        <end position="26"/>
    </location>
</feature>
<dbReference type="SUPFAM" id="SSF55486">
    <property type="entry name" value="Metalloproteases ('zincins'), catalytic domain"/>
    <property type="match status" value="1"/>
</dbReference>
<dbReference type="PANTHER" id="PTHR11733">
    <property type="entry name" value="ZINC METALLOPROTEASE FAMILY M13 NEPRILYSIN-RELATED"/>
    <property type="match status" value="1"/>
</dbReference>
<evidence type="ECO:0000259" key="11">
    <source>
        <dbReference type="Pfam" id="PF05649"/>
    </source>
</evidence>
<dbReference type="eggNOG" id="KOG3624">
    <property type="taxonomic scope" value="Eukaryota"/>
</dbReference>
<comment type="cofactor">
    <cofactor evidence="1">
        <name>Zn(2+)</name>
        <dbReference type="ChEBI" id="CHEBI:29105"/>
    </cofactor>
</comment>
<dbReference type="Pfam" id="PF01431">
    <property type="entry name" value="Peptidase_M13"/>
    <property type="match status" value="1"/>
</dbReference>
<organism evidence="12">
    <name type="scientific">Musca domestica</name>
    <name type="common">House fly</name>
    <dbReference type="NCBI Taxonomy" id="7370"/>
    <lineage>
        <taxon>Eukaryota</taxon>
        <taxon>Metazoa</taxon>
        <taxon>Ecdysozoa</taxon>
        <taxon>Arthropoda</taxon>
        <taxon>Hexapoda</taxon>
        <taxon>Insecta</taxon>
        <taxon>Pterygota</taxon>
        <taxon>Neoptera</taxon>
        <taxon>Endopterygota</taxon>
        <taxon>Diptera</taxon>
        <taxon>Brachycera</taxon>
        <taxon>Muscomorpha</taxon>
        <taxon>Muscoidea</taxon>
        <taxon>Muscidae</taxon>
        <taxon>Musca</taxon>
    </lineage>
</organism>
<name>A0A1I8MCI5_MUSDO</name>
<comment type="subcellular location">
    <subcellularLocation>
        <location evidence="2">Cell membrane</location>
        <topology evidence="2">Single-pass type II membrane protein</topology>
    </subcellularLocation>
</comment>
<sequence length="688" mass="80992">MTFRFDKVKLAQIILMLIANVLTSSAEIDLSSSLVRDILRKSKKAEIINSIDPQVQPCDNFYKFACGQWQRVNKADNSQTVSRDKFQEMTNILHQKVYDLLNNRSEPHTNSIKDKLQDFYKSCIQLNSASANYKVALHRIYESYGEFFFLNNNRSVVDNAEMLTFDVWSTIAQLKRLYDKTILLSIDVQTDFYNRNETKIYLGPPDLSNNLQDKEDAMSWYLGKIFYINRDKISDITSTLLQVESDLSQMDVDSAEENDGGDINDMLQLYTLDHLQEKYPVFDVKSFLSIALNTSDVPEQLYLFNEGYFRNLLEVVNSTHPEILRDYVLWQLLEEYLIDTVVMKPSEKEEFCTKQSKKYFGEFMDHTIYEGYRSEVYEKELLQLWHEIKSSFRSAFRNNSYPWMSQQVQREALDKLNVMNLTINSYENVDFPRFYETLKIDPSNYVTNIEAILRHRAAQKSTTTMSLDTAQLTSFTPVYRNSKNSIMIPVSLLQPFMVWHPLYPQSIKFATLGNLLAHEMIHGFDDKGRRYDSYGQLRDWWDEESENTFEEGRSCFEQQYHRFVYEKQQLPLQPVQSENIADNAAIRLAFAAYSHWWHNTKEMQPDLEIKENFQDLKYTNWELFFISYAQLWCDDVHTKYRTAILDEIIHAPSEFRVIGPLSNFNKFSEIFKCHPGSAMNPRDKCEIY</sequence>
<feature type="chain" id="PRO_5044560204" description="Peptidase family M13" evidence="9">
    <location>
        <begin position="27"/>
        <end position="688"/>
    </location>
</feature>
<dbReference type="InterPro" id="IPR000718">
    <property type="entry name" value="Peptidase_M13"/>
</dbReference>
<dbReference type="PROSITE" id="PS51885">
    <property type="entry name" value="NEPRILYSIN"/>
    <property type="match status" value="1"/>
</dbReference>
<dbReference type="Gene3D" id="3.40.390.10">
    <property type="entry name" value="Collagenase (Catalytic Domain)"/>
    <property type="match status" value="1"/>
</dbReference>
<dbReference type="AlphaFoldDB" id="A0A1I8MCI5"/>
<evidence type="ECO:0000256" key="1">
    <source>
        <dbReference type="ARBA" id="ARBA00001947"/>
    </source>
</evidence>
<keyword evidence="5" id="KW-0479">Metal-binding</keyword>
<dbReference type="VEuPathDB" id="VectorBase:MDOMA2_004206"/>
<dbReference type="InterPro" id="IPR018497">
    <property type="entry name" value="Peptidase_M13_C"/>
</dbReference>
<dbReference type="CDD" id="cd08662">
    <property type="entry name" value="M13"/>
    <property type="match status" value="1"/>
</dbReference>
<dbReference type="Gene3D" id="1.10.1380.10">
    <property type="entry name" value="Neutral endopeptidase , domain2"/>
    <property type="match status" value="1"/>
</dbReference>
<feature type="domain" description="Peptidase M13 N-terminal" evidence="11">
    <location>
        <begin position="57"/>
        <end position="424"/>
    </location>
</feature>
<evidence type="ECO:0000256" key="3">
    <source>
        <dbReference type="ARBA" id="ARBA00007357"/>
    </source>
</evidence>
<evidence type="ECO:0000256" key="6">
    <source>
        <dbReference type="ARBA" id="ARBA00022801"/>
    </source>
</evidence>
<dbReference type="PANTHER" id="PTHR11733:SF238">
    <property type="entry name" value="FI07649P-RELATED"/>
    <property type="match status" value="1"/>
</dbReference>
<evidence type="ECO:0000256" key="9">
    <source>
        <dbReference type="SAM" id="SignalP"/>
    </source>
</evidence>
<evidence type="ECO:0000256" key="4">
    <source>
        <dbReference type="ARBA" id="ARBA00022670"/>
    </source>
</evidence>
<accession>A0A1I8MCI5</accession>
<evidence type="ECO:0000256" key="7">
    <source>
        <dbReference type="ARBA" id="ARBA00022833"/>
    </source>
</evidence>
<evidence type="ECO:0000256" key="2">
    <source>
        <dbReference type="ARBA" id="ARBA00004401"/>
    </source>
</evidence>
<dbReference type="Pfam" id="PF05649">
    <property type="entry name" value="Peptidase_M13_N"/>
    <property type="match status" value="1"/>
</dbReference>
<reference evidence="12" key="1">
    <citation type="submission" date="2020-05" db="UniProtKB">
        <authorList>
            <consortium name="EnsemblMetazoa"/>
        </authorList>
    </citation>
    <scope>IDENTIFICATION</scope>
    <source>
        <strain evidence="12">Aabys</strain>
    </source>
</reference>
<protein>
    <recommendedName>
        <fullName evidence="13">Peptidase family M13</fullName>
    </recommendedName>
</protein>
<keyword evidence="7" id="KW-0862">Zinc</keyword>
<dbReference type="GO" id="GO:0016485">
    <property type="term" value="P:protein processing"/>
    <property type="evidence" value="ECO:0007669"/>
    <property type="project" value="TreeGrafter"/>
</dbReference>
<dbReference type="OrthoDB" id="6475849at2759"/>
<evidence type="ECO:0000259" key="10">
    <source>
        <dbReference type="Pfam" id="PF01431"/>
    </source>
</evidence>
<evidence type="ECO:0008006" key="13">
    <source>
        <dbReference type="Google" id="ProtNLM"/>
    </source>
</evidence>
<dbReference type="InterPro" id="IPR024079">
    <property type="entry name" value="MetalloPept_cat_dom_sf"/>
</dbReference>
<proteinExistence type="inferred from homology"/>
<dbReference type="InterPro" id="IPR008753">
    <property type="entry name" value="Peptidase_M13_N"/>
</dbReference>
<dbReference type="GO" id="GO:0046872">
    <property type="term" value="F:metal ion binding"/>
    <property type="evidence" value="ECO:0007669"/>
    <property type="project" value="UniProtKB-KW"/>
</dbReference>
<keyword evidence="9" id="KW-0732">Signal</keyword>
<dbReference type="RefSeq" id="XP_005179949.2">
    <property type="nucleotide sequence ID" value="XM_005179892.4"/>
</dbReference>
<feature type="domain" description="Peptidase M13 C-terminal" evidence="10">
    <location>
        <begin position="478"/>
        <end position="687"/>
    </location>
</feature>
<gene>
    <name evidence="12" type="primary">101900835</name>
</gene>
<dbReference type="InterPro" id="IPR042089">
    <property type="entry name" value="Peptidase_M13_dom_2"/>
</dbReference>
<evidence type="ECO:0000256" key="5">
    <source>
        <dbReference type="ARBA" id="ARBA00022723"/>
    </source>
</evidence>
<evidence type="ECO:0000256" key="8">
    <source>
        <dbReference type="ARBA" id="ARBA00023049"/>
    </source>
</evidence>
<evidence type="ECO:0000313" key="12">
    <source>
        <dbReference type="EnsemblMetazoa" id="MDOA003505-PA"/>
    </source>
</evidence>
<keyword evidence="4" id="KW-0645">Protease</keyword>
<dbReference type="KEGG" id="mde:101900835"/>